<keyword evidence="1" id="KW-0472">Membrane</keyword>
<keyword evidence="1" id="KW-0812">Transmembrane</keyword>
<organism evidence="2 3">
    <name type="scientific">Kibdelosporangium banguiense</name>
    <dbReference type="NCBI Taxonomy" id="1365924"/>
    <lineage>
        <taxon>Bacteria</taxon>
        <taxon>Bacillati</taxon>
        <taxon>Actinomycetota</taxon>
        <taxon>Actinomycetes</taxon>
        <taxon>Pseudonocardiales</taxon>
        <taxon>Pseudonocardiaceae</taxon>
        <taxon>Kibdelosporangium</taxon>
    </lineage>
</organism>
<evidence type="ECO:0000313" key="3">
    <source>
        <dbReference type="Proteomes" id="UP001519332"/>
    </source>
</evidence>
<accession>A0ABS4U1R0</accession>
<name>A0ABS4U1R0_9PSEU</name>
<protein>
    <submittedName>
        <fullName evidence="2">Uncharacterized protein</fullName>
    </submittedName>
</protein>
<comment type="caution">
    <text evidence="2">The sequence shown here is derived from an EMBL/GenBank/DDBJ whole genome shotgun (WGS) entry which is preliminary data.</text>
</comment>
<keyword evidence="1" id="KW-1133">Transmembrane helix</keyword>
<gene>
    <name evidence="2" type="ORF">JOF56_010531</name>
</gene>
<evidence type="ECO:0000256" key="1">
    <source>
        <dbReference type="SAM" id="Phobius"/>
    </source>
</evidence>
<feature type="transmembrane region" description="Helical" evidence="1">
    <location>
        <begin position="41"/>
        <end position="60"/>
    </location>
</feature>
<dbReference type="EMBL" id="JAGINW010000001">
    <property type="protein sequence ID" value="MBP2330146.1"/>
    <property type="molecule type" value="Genomic_DNA"/>
</dbReference>
<evidence type="ECO:0000313" key="2">
    <source>
        <dbReference type="EMBL" id="MBP2330146.1"/>
    </source>
</evidence>
<reference evidence="2 3" key="1">
    <citation type="submission" date="2021-03" db="EMBL/GenBank/DDBJ databases">
        <title>Sequencing the genomes of 1000 actinobacteria strains.</title>
        <authorList>
            <person name="Klenk H.-P."/>
        </authorList>
    </citation>
    <scope>NUCLEOTIDE SEQUENCE [LARGE SCALE GENOMIC DNA]</scope>
    <source>
        <strain evidence="2 3">DSM 46670</strain>
    </source>
</reference>
<keyword evidence="3" id="KW-1185">Reference proteome</keyword>
<dbReference type="Proteomes" id="UP001519332">
    <property type="component" value="Unassembled WGS sequence"/>
</dbReference>
<sequence length="441" mass="47154">MTEFNQPPRREMPPEVRDRLRRRLWRDLDVPARPQYSRAKMAIAAAVSVTVIAGFAVIFGRAVPTPVNEPADQAWAPPQQVVTRVLDDQESSAEMDRCYQALATTGRTSPARTQWTSQFANTGAGGISVTAVRAADETLFCESTLTSVTVSDPDAEPIYATDSGTGVLFATPNGTIAGVVDPTWRGLEVEAADGTTSTAVESTPVMGLFVTNVAMSAGPDLKLSVRELPVDEPAEPLDDDDPRFPYREIASFPPYSVSLVDRPVSPPADRTSPRGQALGKCLEAAQDPVPDQDSWQPGASAAINGEEFIMASNSKAASLCQWQPSGRTDSVSTPPDMQFRHYLLAQPVQYVDALLLPAGAETDSGLLIAGTVRPNATAMSVVLDGSVELNTDVRAGTFLSVLPPSLLDETGSIDKQRLDGLTVVIYDAKGNTLYSGLLHPR</sequence>
<dbReference type="RefSeq" id="WP_209646798.1">
    <property type="nucleotide sequence ID" value="NZ_JAGINW010000001.1"/>
</dbReference>
<proteinExistence type="predicted"/>